<dbReference type="RefSeq" id="WP_184015391.1">
    <property type="nucleotide sequence ID" value="NZ_JACHFD010000002.1"/>
</dbReference>
<dbReference type="PANTHER" id="PTHR22893:SF91">
    <property type="entry name" value="NADPH DEHYDROGENASE 2-RELATED"/>
    <property type="match status" value="1"/>
</dbReference>
<comment type="caution">
    <text evidence="5">The sequence shown here is derived from an EMBL/GenBank/DDBJ whole genome shotgun (WGS) entry which is preliminary data.</text>
</comment>
<dbReference type="FunFam" id="3.20.20.70:FF:000059">
    <property type="entry name" value="N-ethylmaleimide reductase, FMN-linked"/>
    <property type="match status" value="1"/>
</dbReference>
<evidence type="ECO:0000256" key="2">
    <source>
        <dbReference type="ARBA" id="ARBA00005979"/>
    </source>
</evidence>
<sequence>MNSRHQALAPHLFSPYSLGPLELPSRIVMAPMTRCRSSQPGNIPNELMANYYAQRSHAGLIIAEATQISSQGQGYSFTPGIHTLEQIEGWKKVTRAVHDAGGRIFLQLWHVGRMSHAHFQDGGSPVAPSAIPVPDDTTVWLDPGDGKGGRTLPCTPPRALDIDEIRAIQNDYVHAVENALDAGFDGVELHGANGYLIDEFLRASSNQRSDSYGGSPRNRARFLLEIVERIAGIFPPGGIGLRLSPHNQSRGMNDPDTPATVLSILPELERLGLGYVHFAEVDWDAAPDVPLDFRIKAREAFRGTLIVAGKFDQAKASWILAEGFADLVAFGRPFIANPDLPARLQHGWPLAELKPDHLFGGDSVGYTDFPPFTQSVQERPSIPAP</sequence>
<accession>A0A840UZH9</accession>
<dbReference type="InterPro" id="IPR001155">
    <property type="entry name" value="OxRdtase_FMN_N"/>
</dbReference>
<evidence type="ECO:0000256" key="1">
    <source>
        <dbReference type="ARBA" id="ARBA00001917"/>
    </source>
</evidence>
<evidence type="ECO:0000313" key="5">
    <source>
        <dbReference type="EMBL" id="MBB5350236.1"/>
    </source>
</evidence>
<dbReference type="PANTHER" id="PTHR22893">
    <property type="entry name" value="NADH OXIDOREDUCTASE-RELATED"/>
    <property type="match status" value="1"/>
</dbReference>
<dbReference type="SUPFAM" id="SSF51395">
    <property type="entry name" value="FMN-linked oxidoreductases"/>
    <property type="match status" value="1"/>
</dbReference>
<dbReference type="Proteomes" id="UP000557717">
    <property type="component" value="Unassembled WGS sequence"/>
</dbReference>
<comment type="cofactor">
    <cofactor evidence="1">
        <name>FMN</name>
        <dbReference type="ChEBI" id="CHEBI:58210"/>
    </cofactor>
</comment>
<evidence type="ECO:0000259" key="4">
    <source>
        <dbReference type="Pfam" id="PF00724"/>
    </source>
</evidence>
<protein>
    <submittedName>
        <fullName evidence="5">N-ethylmaleimide reductase</fullName>
        <ecNumber evidence="5">1.-.-.-</ecNumber>
    </submittedName>
</protein>
<evidence type="ECO:0000313" key="6">
    <source>
        <dbReference type="Proteomes" id="UP000557717"/>
    </source>
</evidence>
<dbReference type="CDD" id="cd02933">
    <property type="entry name" value="OYE_like_FMN"/>
    <property type="match status" value="1"/>
</dbReference>
<dbReference type="InterPro" id="IPR045247">
    <property type="entry name" value="Oye-like"/>
</dbReference>
<dbReference type="Pfam" id="PF00724">
    <property type="entry name" value="Oxidored_FMN"/>
    <property type="match status" value="1"/>
</dbReference>
<dbReference type="GO" id="GO:0005829">
    <property type="term" value="C:cytosol"/>
    <property type="evidence" value="ECO:0007669"/>
    <property type="project" value="UniProtKB-ARBA"/>
</dbReference>
<dbReference type="EC" id="1.-.-.-" evidence="5"/>
<dbReference type="InterPro" id="IPR013785">
    <property type="entry name" value="Aldolase_TIM"/>
</dbReference>
<dbReference type="AlphaFoldDB" id="A0A840UZH9"/>
<gene>
    <name evidence="5" type="ORF">HNR46_000460</name>
</gene>
<proteinExistence type="inferred from homology"/>
<dbReference type="EMBL" id="JACHFD010000002">
    <property type="protein sequence ID" value="MBB5350236.1"/>
    <property type="molecule type" value="Genomic_DNA"/>
</dbReference>
<organism evidence="5 6">
    <name type="scientific">Haloferula luteola</name>
    <dbReference type="NCBI Taxonomy" id="595692"/>
    <lineage>
        <taxon>Bacteria</taxon>
        <taxon>Pseudomonadati</taxon>
        <taxon>Verrucomicrobiota</taxon>
        <taxon>Verrucomicrobiia</taxon>
        <taxon>Verrucomicrobiales</taxon>
        <taxon>Verrucomicrobiaceae</taxon>
        <taxon>Haloferula</taxon>
    </lineage>
</organism>
<feature type="domain" description="NADH:flavin oxidoreductase/NADH oxidase N-terminal" evidence="4">
    <location>
        <begin position="12"/>
        <end position="349"/>
    </location>
</feature>
<dbReference type="GO" id="GO:0010181">
    <property type="term" value="F:FMN binding"/>
    <property type="evidence" value="ECO:0007669"/>
    <property type="project" value="InterPro"/>
</dbReference>
<reference evidence="5 6" key="1">
    <citation type="submission" date="2020-08" db="EMBL/GenBank/DDBJ databases">
        <title>Genomic Encyclopedia of Type Strains, Phase IV (KMG-IV): sequencing the most valuable type-strain genomes for metagenomic binning, comparative biology and taxonomic classification.</title>
        <authorList>
            <person name="Goeker M."/>
        </authorList>
    </citation>
    <scope>NUCLEOTIDE SEQUENCE [LARGE SCALE GENOMIC DNA]</scope>
    <source>
        <strain evidence="5 6">YC6886</strain>
    </source>
</reference>
<name>A0A840UZH9_9BACT</name>
<dbReference type="GO" id="GO:0016628">
    <property type="term" value="F:oxidoreductase activity, acting on the CH-CH group of donors, NAD or NADP as acceptor"/>
    <property type="evidence" value="ECO:0007669"/>
    <property type="project" value="UniProtKB-ARBA"/>
</dbReference>
<dbReference type="Gene3D" id="3.20.20.70">
    <property type="entry name" value="Aldolase class I"/>
    <property type="match status" value="1"/>
</dbReference>
<evidence type="ECO:0000256" key="3">
    <source>
        <dbReference type="ARBA" id="ARBA00023002"/>
    </source>
</evidence>
<keyword evidence="3 5" id="KW-0560">Oxidoreductase</keyword>
<comment type="similarity">
    <text evidence="2">Belongs to the NADH:flavin oxidoreductase/NADH oxidase family.</text>
</comment>
<keyword evidence="6" id="KW-1185">Reference proteome</keyword>